<accession>A0A9D4RZJ3</accession>
<sequence length="105" mass="12166">MEFMSDKECGPSTFARQIDESLAQLPGDIKRATQIKLMKVLHEGQRQSEERHEMSQHMPTFPQQQQQVDLIQPIQPQRQSFLSSSTSWQCPSKMVSKSHQWQPSP</sequence>
<organism evidence="2 3">
    <name type="scientific">Dreissena polymorpha</name>
    <name type="common">Zebra mussel</name>
    <name type="synonym">Mytilus polymorpha</name>
    <dbReference type="NCBI Taxonomy" id="45954"/>
    <lineage>
        <taxon>Eukaryota</taxon>
        <taxon>Metazoa</taxon>
        <taxon>Spiralia</taxon>
        <taxon>Lophotrochozoa</taxon>
        <taxon>Mollusca</taxon>
        <taxon>Bivalvia</taxon>
        <taxon>Autobranchia</taxon>
        <taxon>Heteroconchia</taxon>
        <taxon>Euheterodonta</taxon>
        <taxon>Imparidentia</taxon>
        <taxon>Neoheterodontei</taxon>
        <taxon>Myida</taxon>
        <taxon>Dreissenoidea</taxon>
        <taxon>Dreissenidae</taxon>
        <taxon>Dreissena</taxon>
    </lineage>
</organism>
<dbReference type="Proteomes" id="UP000828390">
    <property type="component" value="Unassembled WGS sequence"/>
</dbReference>
<dbReference type="AlphaFoldDB" id="A0A9D4RZJ3"/>
<protein>
    <submittedName>
        <fullName evidence="2">Uncharacterized protein</fullName>
    </submittedName>
</protein>
<proteinExistence type="predicted"/>
<evidence type="ECO:0000313" key="3">
    <source>
        <dbReference type="Proteomes" id="UP000828390"/>
    </source>
</evidence>
<name>A0A9D4RZJ3_DREPO</name>
<feature type="region of interest" description="Disordered" evidence="1">
    <location>
        <begin position="42"/>
        <end position="105"/>
    </location>
</feature>
<evidence type="ECO:0000256" key="1">
    <source>
        <dbReference type="SAM" id="MobiDB-lite"/>
    </source>
</evidence>
<keyword evidence="3" id="KW-1185">Reference proteome</keyword>
<gene>
    <name evidence="2" type="ORF">DPMN_008759</name>
</gene>
<evidence type="ECO:0000313" key="2">
    <source>
        <dbReference type="EMBL" id="KAH3884773.1"/>
    </source>
</evidence>
<reference evidence="2" key="1">
    <citation type="journal article" date="2019" name="bioRxiv">
        <title>The Genome of the Zebra Mussel, Dreissena polymorpha: A Resource for Invasive Species Research.</title>
        <authorList>
            <person name="McCartney M.A."/>
            <person name="Auch B."/>
            <person name="Kono T."/>
            <person name="Mallez S."/>
            <person name="Zhang Y."/>
            <person name="Obille A."/>
            <person name="Becker A."/>
            <person name="Abrahante J.E."/>
            <person name="Garbe J."/>
            <person name="Badalamenti J.P."/>
            <person name="Herman A."/>
            <person name="Mangelson H."/>
            <person name="Liachko I."/>
            <person name="Sullivan S."/>
            <person name="Sone E.D."/>
            <person name="Koren S."/>
            <person name="Silverstein K.A.T."/>
            <person name="Beckman K.B."/>
            <person name="Gohl D.M."/>
        </authorList>
    </citation>
    <scope>NUCLEOTIDE SEQUENCE</scope>
    <source>
        <strain evidence="2">Duluth1</strain>
        <tissue evidence="2">Whole animal</tissue>
    </source>
</reference>
<comment type="caution">
    <text evidence="2">The sequence shown here is derived from an EMBL/GenBank/DDBJ whole genome shotgun (WGS) entry which is preliminary data.</text>
</comment>
<dbReference type="EMBL" id="JAIWYP010000001">
    <property type="protein sequence ID" value="KAH3884773.1"/>
    <property type="molecule type" value="Genomic_DNA"/>
</dbReference>
<feature type="compositionally biased region" description="Basic and acidic residues" evidence="1">
    <location>
        <begin position="42"/>
        <end position="55"/>
    </location>
</feature>
<reference evidence="2" key="2">
    <citation type="submission" date="2020-11" db="EMBL/GenBank/DDBJ databases">
        <authorList>
            <person name="McCartney M.A."/>
            <person name="Auch B."/>
            <person name="Kono T."/>
            <person name="Mallez S."/>
            <person name="Becker A."/>
            <person name="Gohl D.M."/>
            <person name="Silverstein K.A.T."/>
            <person name="Koren S."/>
            <person name="Bechman K.B."/>
            <person name="Herman A."/>
            <person name="Abrahante J.E."/>
            <person name="Garbe J."/>
        </authorList>
    </citation>
    <scope>NUCLEOTIDE SEQUENCE</scope>
    <source>
        <strain evidence="2">Duluth1</strain>
        <tissue evidence="2">Whole animal</tissue>
    </source>
</reference>
<feature type="compositionally biased region" description="Polar residues" evidence="1">
    <location>
        <begin position="78"/>
        <end position="105"/>
    </location>
</feature>
<feature type="compositionally biased region" description="Low complexity" evidence="1">
    <location>
        <begin position="63"/>
        <end position="77"/>
    </location>
</feature>